<reference evidence="2" key="1">
    <citation type="submission" date="2020-02" db="EMBL/GenBank/DDBJ databases">
        <authorList>
            <person name="Meier V. D."/>
        </authorList>
    </citation>
    <scope>NUCLEOTIDE SEQUENCE</scope>
    <source>
        <strain evidence="2">AVDCRST_MAG73</strain>
    </source>
</reference>
<sequence>AHHPPPHRPATGPARPPQRRRPPRRALATGTCRRVSRGRKQPAAAGDGRRCSDWLPDRPPPPAVGRPPGRGPDLRDRRRRGRPTPRHRPRPDRTRHRLGGRGRRRPGLGPDRRRRRPRRGLLPRHRRDPRSAGDHPVFLPRPNTRSL</sequence>
<name>A0A6J4U5Z0_9BACT</name>
<feature type="compositionally biased region" description="Basic and acidic residues" evidence="1">
    <location>
        <begin position="47"/>
        <end position="56"/>
    </location>
</feature>
<evidence type="ECO:0000313" key="2">
    <source>
        <dbReference type="EMBL" id="CAA9541972.1"/>
    </source>
</evidence>
<dbReference type="AlphaFoldDB" id="A0A6J4U5Z0"/>
<protein>
    <submittedName>
        <fullName evidence="2">Uncharacterized protein</fullName>
    </submittedName>
</protein>
<gene>
    <name evidence="2" type="ORF">AVDCRST_MAG73-2030</name>
</gene>
<dbReference type="EMBL" id="CADCWE010000128">
    <property type="protein sequence ID" value="CAA9541972.1"/>
    <property type="molecule type" value="Genomic_DNA"/>
</dbReference>
<feature type="non-terminal residue" evidence="2">
    <location>
        <position position="1"/>
    </location>
</feature>
<feature type="non-terminal residue" evidence="2">
    <location>
        <position position="147"/>
    </location>
</feature>
<feature type="region of interest" description="Disordered" evidence="1">
    <location>
        <begin position="1"/>
        <end position="147"/>
    </location>
</feature>
<organism evidence="2">
    <name type="scientific">uncultured Thermomicrobiales bacterium</name>
    <dbReference type="NCBI Taxonomy" id="1645740"/>
    <lineage>
        <taxon>Bacteria</taxon>
        <taxon>Pseudomonadati</taxon>
        <taxon>Thermomicrobiota</taxon>
        <taxon>Thermomicrobia</taxon>
        <taxon>Thermomicrobiales</taxon>
        <taxon>environmental samples</taxon>
    </lineage>
</organism>
<accession>A0A6J4U5Z0</accession>
<evidence type="ECO:0000256" key="1">
    <source>
        <dbReference type="SAM" id="MobiDB-lite"/>
    </source>
</evidence>
<proteinExistence type="predicted"/>
<feature type="compositionally biased region" description="Basic residues" evidence="1">
    <location>
        <begin position="77"/>
        <end position="128"/>
    </location>
</feature>